<proteinExistence type="predicted"/>
<name>A0A1G2FIQ2_9BACT</name>
<reference evidence="2 3" key="1">
    <citation type="journal article" date="2016" name="Nat. Commun.">
        <title>Thousands of microbial genomes shed light on interconnected biogeochemical processes in an aquifer system.</title>
        <authorList>
            <person name="Anantharaman K."/>
            <person name="Brown C.T."/>
            <person name="Hug L.A."/>
            <person name="Sharon I."/>
            <person name="Castelle C.J."/>
            <person name="Probst A.J."/>
            <person name="Thomas B.C."/>
            <person name="Singh A."/>
            <person name="Wilkins M.J."/>
            <person name="Karaoz U."/>
            <person name="Brodie E.L."/>
            <person name="Williams K.H."/>
            <person name="Hubbard S.S."/>
            <person name="Banfield J.F."/>
        </authorList>
    </citation>
    <scope>NUCLEOTIDE SEQUENCE [LARGE SCALE GENOMIC DNA]</scope>
</reference>
<feature type="transmembrane region" description="Helical" evidence="1">
    <location>
        <begin position="70"/>
        <end position="88"/>
    </location>
</feature>
<comment type="caution">
    <text evidence="2">The sequence shown here is derived from an EMBL/GenBank/DDBJ whole genome shotgun (WGS) entry which is preliminary data.</text>
</comment>
<dbReference type="Pfam" id="PF12666">
    <property type="entry name" value="PrgI"/>
    <property type="match status" value="1"/>
</dbReference>
<dbReference type="InterPro" id="IPR024414">
    <property type="entry name" value="Uncharacterised_PrgI"/>
</dbReference>
<protein>
    <recommendedName>
        <fullName evidence="4">PrgI family protein</fullName>
    </recommendedName>
</protein>
<keyword evidence="1" id="KW-0472">Membrane</keyword>
<evidence type="ECO:0000256" key="1">
    <source>
        <dbReference type="SAM" id="Phobius"/>
    </source>
</evidence>
<feature type="transmembrane region" description="Helical" evidence="1">
    <location>
        <begin position="46"/>
        <end position="64"/>
    </location>
</feature>
<dbReference type="AlphaFoldDB" id="A0A1G2FIQ2"/>
<evidence type="ECO:0000313" key="2">
    <source>
        <dbReference type="EMBL" id="OGZ37458.1"/>
    </source>
</evidence>
<dbReference type="Proteomes" id="UP000177061">
    <property type="component" value="Unassembled WGS sequence"/>
</dbReference>
<keyword evidence="1" id="KW-1133">Transmembrane helix</keyword>
<dbReference type="EMBL" id="MHNB01000007">
    <property type="protein sequence ID" value="OGZ37458.1"/>
    <property type="molecule type" value="Genomic_DNA"/>
</dbReference>
<evidence type="ECO:0000313" key="3">
    <source>
        <dbReference type="Proteomes" id="UP000177061"/>
    </source>
</evidence>
<feature type="transmembrane region" description="Helical" evidence="1">
    <location>
        <begin position="24"/>
        <end position="41"/>
    </location>
</feature>
<evidence type="ECO:0008006" key="4">
    <source>
        <dbReference type="Google" id="ProtNLM"/>
    </source>
</evidence>
<gene>
    <name evidence="2" type="ORF">A3J64_00485</name>
</gene>
<dbReference type="STRING" id="1801997.A3J64_00485"/>
<sequence>MQFNIPQFIEVEDKIIGPLTLKQFLFLAAGGAILFIAWFFLKLWAFLVLAIPIGLIAVVLAFYRVNGRPFIAFIGSLIGYLTKPRLYIWRKK</sequence>
<organism evidence="2 3">
    <name type="scientific">Candidatus Portnoybacteria bacterium RIFCSPHIGHO2_12_FULL_38_9</name>
    <dbReference type="NCBI Taxonomy" id="1801997"/>
    <lineage>
        <taxon>Bacteria</taxon>
        <taxon>Candidatus Portnoyibacteriota</taxon>
    </lineage>
</organism>
<keyword evidence="1" id="KW-0812">Transmembrane</keyword>
<accession>A0A1G2FIQ2</accession>